<proteinExistence type="predicted"/>
<dbReference type="Proteomes" id="UP001586593">
    <property type="component" value="Unassembled WGS sequence"/>
</dbReference>
<dbReference type="EMBL" id="JAZHXJ010000024">
    <property type="protein sequence ID" value="KAL1881416.1"/>
    <property type="molecule type" value="Genomic_DNA"/>
</dbReference>
<evidence type="ECO:0000313" key="2">
    <source>
        <dbReference type="Proteomes" id="UP001586593"/>
    </source>
</evidence>
<name>A0ABR3XZG3_9PEZI</name>
<reference evidence="1 2" key="1">
    <citation type="journal article" date="2024" name="Commun. Biol.">
        <title>Comparative genomic analysis of thermophilic fungi reveals convergent evolutionary adaptations and gene losses.</title>
        <authorList>
            <person name="Steindorff A.S."/>
            <person name="Aguilar-Pontes M.V."/>
            <person name="Robinson A.J."/>
            <person name="Andreopoulos B."/>
            <person name="LaButti K."/>
            <person name="Kuo A."/>
            <person name="Mondo S."/>
            <person name="Riley R."/>
            <person name="Otillar R."/>
            <person name="Haridas S."/>
            <person name="Lipzen A."/>
            <person name="Grimwood J."/>
            <person name="Schmutz J."/>
            <person name="Clum A."/>
            <person name="Reid I.D."/>
            <person name="Moisan M.C."/>
            <person name="Butler G."/>
            <person name="Nguyen T.T.M."/>
            <person name="Dewar K."/>
            <person name="Conant G."/>
            <person name="Drula E."/>
            <person name="Henrissat B."/>
            <person name="Hansel C."/>
            <person name="Singer S."/>
            <person name="Hutchinson M.I."/>
            <person name="de Vries R.P."/>
            <person name="Natvig D.O."/>
            <person name="Powell A.J."/>
            <person name="Tsang A."/>
            <person name="Grigoriev I.V."/>
        </authorList>
    </citation>
    <scope>NUCLEOTIDE SEQUENCE [LARGE SCALE GENOMIC DNA]</scope>
    <source>
        <strain evidence="1 2">ATCC 24622</strain>
    </source>
</reference>
<protein>
    <submittedName>
        <fullName evidence="1">Uncharacterized protein</fullName>
    </submittedName>
</protein>
<organism evidence="1 2">
    <name type="scientific">Phialemonium thermophilum</name>
    <dbReference type="NCBI Taxonomy" id="223376"/>
    <lineage>
        <taxon>Eukaryota</taxon>
        <taxon>Fungi</taxon>
        <taxon>Dikarya</taxon>
        <taxon>Ascomycota</taxon>
        <taxon>Pezizomycotina</taxon>
        <taxon>Sordariomycetes</taxon>
        <taxon>Sordariomycetidae</taxon>
        <taxon>Cephalothecales</taxon>
        <taxon>Cephalothecaceae</taxon>
        <taxon>Phialemonium</taxon>
    </lineage>
</organism>
<keyword evidence="2" id="KW-1185">Reference proteome</keyword>
<gene>
    <name evidence="1" type="ORF">VTK73DRAFT_4176</name>
</gene>
<evidence type="ECO:0000313" key="1">
    <source>
        <dbReference type="EMBL" id="KAL1881416.1"/>
    </source>
</evidence>
<sequence length="83" mass="9336">MDGVPLRVSISVERRKVENICGFKALPGWSSLRRDRESIGGRCETPINVYVKTPEFVGLLRISWSMYGMLMIRVVDPSTSAGY</sequence>
<accession>A0ABR3XZG3</accession>
<comment type="caution">
    <text evidence="1">The sequence shown here is derived from an EMBL/GenBank/DDBJ whole genome shotgun (WGS) entry which is preliminary data.</text>
</comment>